<dbReference type="InterPro" id="IPR050237">
    <property type="entry name" value="ATP-dep_AMP-bd_enzyme"/>
</dbReference>
<dbReference type="InterPro" id="IPR025110">
    <property type="entry name" value="AMP-bd_C"/>
</dbReference>
<feature type="domain" description="AMP-dependent synthetase/ligase" evidence="2">
    <location>
        <begin position="10"/>
        <end position="338"/>
    </location>
</feature>
<feature type="region of interest" description="Disordered" evidence="1">
    <location>
        <begin position="473"/>
        <end position="517"/>
    </location>
</feature>
<dbReference type="SUPFAM" id="SSF56801">
    <property type="entry name" value="Acetyl-CoA synthetase-like"/>
    <property type="match status" value="1"/>
</dbReference>
<dbReference type="InterPro" id="IPR000873">
    <property type="entry name" value="AMP-dep_synth/lig_dom"/>
</dbReference>
<evidence type="ECO:0000259" key="2">
    <source>
        <dbReference type="Pfam" id="PF00501"/>
    </source>
</evidence>
<dbReference type="AlphaFoldDB" id="A0A2T0N6N1"/>
<dbReference type="PANTHER" id="PTHR43767:SF1">
    <property type="entry name" value="NONRIBOSOMAL PEPTIDE SYNTHASE PES1 (EUROFUNG)-RELATED"/>
    <property type="match status" value="1"/>
</dbReference>
<evidence type="ECO:0000259" key="3">
    <source>
        <dbReference type="Pfam" id="PF13193"/>
    </source>
</evidence>
<name>A0A2T0N6N1_9ACTN</name>
<sequence>MQATIPDLMRHAADTYGAREFLRFPDPSPVSLTFAEADERSDRLAGALADKGVRPGDRVAIMMDNVPGWPLSWLAILKAGAITVPVNVRYRAADLEHVLRDSGAVATITTAGYAPHIPGTVHLLDQLTGGAPRTNPSKADDVANFQYTSGTTGFPKACMLTHAYWLRSAAVVADQVCLRDDDVLMIAQAFSYMDPQWVTLLALMGGIPLVVLPRFSASGFWASAREQGATLTYVLGTMPLLLHKQPPHPLDRAHRMRAVLCSGIQPDLHRAYEERWGTPWRELYGSTESGTDLLSPLDDTGTVGTGAMGVPPPGKEVELDPGTGEILVRGEPMMRGYWNHPEATAHAFRDGWYHTGDLGVRDSQGRIRHAGRIKDMVRRGGENISCAEVEHVLAEHPAVVSAALVPIPDELFGELPKAFLQLRPGHPATAETAASVIEHARGRLARFKIPAYVEFVAEFPLTPSARVEKRHLLHPGRDQRAVPAIHVEPGRDRRTAPAVQAHPERDLPTTQADKEQR</sequence>
<evidence type="ECO:0000256" key="1">
    <source>
        <dbReference type="SAM" id="MobiDB-lite"/>
    </source>
</evidence>
<dbReference type="InterPro" id="IPR020845">
    <property type="entry name" value="AMP-binding_CS"/>
</dbReference>
<evidence type="ECO:0000313" key="4">
    <source>
        <dbReference type="EMBL" id="PRX68207.1"/>
    </source>
</evidence>
<dbReference type="InterPro" id="IPR042099">
    <property type="entry name" value="ANL_N_sf"/>
</dbReference>
<comment type="caution">
    <text evidence="4">The sequence shown here is derived from an EMBL/GenBank/DDBJ whole genome shotgun (WGS) entry which is preliminary data.</text>
</comment>
<keyword evidence="4" id="KW-0436">Ligase</keyword>
<dbReference type="Gene3D" id="3.40.50.12780">
    <property type="entry name" value="N-terminal domain of ligase-like"/>
    <property type="match status" value="1"/>
</dbReference>
<dbReference type="Pfam" id="PF13193">
    <property type="entry name" value="AMP-binding_C"/>
    <property type="match status" value="1"/>
</dbReference>
<reference evidence="4 5" key="1">
    <citation type="submission" date="2018-03" db="EMBL/GenBank/DDBJ databases">
        <title>Genomic Encyclopedia of Type Strains, Phase III (KMG-III): the genomes of soil and plant-associated and newly described type strains.</title>
        <authorList>
            <person name="Whitman W."/>
        </authorList>
    </citation>
    <scope>NUCLEOTIDE SEQUENCE [LARGE SCALE GENOMIC DNA]</scope>
    <source>
        <strain evidence="4 5">CGMCC 4.7104</strain>
    </source>
</reference>
<dbReference type="GO" id="GO:0016878">
    <property type="term" value="F:acid-thiol ligase activity"/>
    <property type="evidence" value="ECO:0007669"/>
    <property type="project" value="UniProtKB-ARBA"/>
</dbReference>
<dbReference type="EMBL" id="PVNG01000003">
    <property type="protein sequence ID" value="PRX68207.1"/>
    <property type="molecule type" value="Genomic_DNA"/>
</dbReference>
<dbReference type="Proteomes" id="UP000238312">
    <property type="component" value="Unassembled WGS sequence"/>
</dbReference>
<dbReference type="InterPro" id="IPR045851">
    <property type="entry name" value="AMP-bd_C_sf"/>
</dbReference>
<accession>A0A2T0N6N1</accession>
<evidence type="ECO:0000313" key="5">
    <source>
        <dbReference type="Proteomes" id="UP000238312"/>
    </source>
</evidence>
<dbReference type="PROSITE" id="PS00455">
    <property type="entry name" value="AMP_BINDING"/>
    <property type="match status" value="1"/>
</dbReference>
<organism evidence="4 5">
    <name type="scientific">Nonomuraea fuscirosea</name>
    <dbReference type="NCBI Taxonomy" id="1291556"/>
    <lineage>
        <taxon>Bacteria</taxon>
        <taxon>Bacillati</taxon>
        <taxon>Actinomycetota</taxon>
        <taxon>Actinomycetes</taxon>
        <taxon>Streptosporangiales</taxon>
        <taxon>Streptosporangiaceae</taxon>
        <taxon>Nonomuraea</taxon>
    </lineage>
</organism>
<dbReference type="RefSeq" id="WP_245955671.1">
    <property type="nucleotide sequence ID" value="NZ_JBFAIL010000002.1"/>
</dbReference>
<keyword evidence="5" id="KW-1185">Reference proteome</keyword>
<protein>
    <submittedName>
        <fullName evidence="4">Acyl-CoA synthetase (AMP-forming)/AMP-acid ligase II</fullName>
    </submittedName>
</protein>
<proteinExistence type="predicted"/>
<dbReference type="PANTHER" id="PTHR43767">
    <property type="entry name" value="LONG-CHAIN-FATTY-ACID--COA LIGASE"/>
    <property type="match status" value="1"/>
</dbReference>
<feature type="domain" description="AMP-binding enzyme C-terminal" evidence="3">
    <location>
        <begin position="388"/>
        <end position="465"/>
    </location>
</feature>
<gene>
    <name evidence="4" type="ORF">B0I32_103168</name>
</gene>
<dbReference type="Gene3D" id="3.30.300.30">
    <property type="match status" value="1"/>
</dbReference>
<feature type="compositionally biased region" description="Basic and acidic residues" evidence="1">
    <location>
        <begin position="502"/>
        <end position="517"/>
    </location>
</feature>
<dbReference type="Pfam" id="PF00501">
    <property type="entry name" value="AMP-binding"/>
    <property type="match status" value="1"/>
</dbReference>